<keyword evidence="2" id="KW-1185">Reference proteome</keyword>
<dbReference type="AlphaFoldDB" id="A0AAV0N474"/>
<sequence>MLRSCGVSLFQMQMPIFHKLHNLQHPRTPP</sequence>
<comment type="caution">
    <text evidence="1">The sequence shown here is derived from an EMBL/GenBank/DDBJ whole genome shotgun (WGS) entry which is preliminary data.</text>
</comment>
<proteinExistence type="predicted"/>
<dbReference type="EMBL" id="CAMGYJ010000007">
    <property type="protein sequence ID" value="CAI0453199.1"/>
    <property type="molecule type" value="Genomic_DNA"/>
</dbReference>
<name>A0AAV0N474_9ROSI</name>
<organism evidence="1 2">
    <name type="scientific">Linum tenue</name>
    <dbReference type="NCBI Taxonomy" id="586396"/>
    <lineage>
        <taxon>Eukaryota</taxon>
        <taxon>Viridiplantae</taxon>
        <taxon>Streptophyta</taxon>
        <taxon>Embryophyta</taxon>
        <taxon>Tracheophyta</taxon>
        <taxon>Spermatophyta</taxon>
        <taxon>Magnoliopsida</taxon>
        <taxon>eudicotyledons</taxon>
        <taxon>Gunneridae</taxon>
        <taxon>Pentapetalae</taxon>
        <taxon>rosids</taxon>
        <taxon>fabids</taxon>
        <taxon>Malpighiales</taxon>
        <taxon>Linaceae</taxon>
        <taxon>Linum</taxon>
    </lineage>
</organism>
<dbReference type="Proteomes" id="UP001154282">
    <property type="component" value="Unassembled WGS sequence"/>
</dbReference>
<evidence type="ECO:0000313" key="1">
    <source>
        <dbReference type="EMBL" id="CAI0453199.1"/>
    </source>
</evidence>
<protein>
    <submittedName>
        <fullName evidence="1">Uncharacterized protein</fullName>
    </submittedName>
</protein>
<evidence type="ECO:0000313" key="2">
    <source>
        <dbReference type="Proteomes" id="UP001154282"/>
    </source>
</evidence>
<reference evidence="1" key="1">
    <citation type="submission" date="2022-08" db="EMBL/GenBank/DDBJ databases">
        <authorList>
            <person name="Gutierrez-Valencia J."/>
        </authorList>
    </citation>
    <scope>NUCLEOTIDE SEQUENCE</scope>
</reference>
<gene>
    <name evidence="1" type="ORF">LITE_LOCUS31506</name>
</gene>
<accession>A0AAV0N474</accession>